<dbReference type="Proteomes" id="UP000198762">
    <property type="component" value="Unassembled WGS sequence"/>
</dbReference>
<organism evidence="3 5">
    <name type="scientific">Marinobacter segnicrescens</name>
    <dbReference type="NCBI Taxonomy" id="430453"/>
    <lineage>
        <taxon>Bacteria</taxon>
        <taxon>Pseudomonadati</taxon>
        <taxon>Pseudomonadota</taxon>
        <taxon>Gammaproteobacteria</taxon>
        <taxon>Pseudomonadales</taxon>
        <taxon>Marinobacteraceae</taxon>
        <taxon>Marinobacter</taxon>
    </lineage>
</organism>
<gene>
    <name evidence="2" type="ORF">SAMN04487962_109144</name>
    <name evidence="3" type="ORF">SAMN04487962_112103</name>
    <name evidence="4" type="ORF">SAMN04487962_1291</name>
</gene>
<evidence type="ECO:0000259" key="1">
    <source>
        <dbReference type="Pfam" id="PF05598"/>
    </source>
</evidence>
<protein>
    <submittedName>
        <fullName evidence="3">Transposase domain</fullName>
    </submittedName>
</protein>
<dbReference type="PANTHER" id="PTHR33408:SF2">
    <property type="entry name" value="TRANSPOSASE DDE DOMAIN-CONTAINING PROTEIN"/>
    <property type="match status" value="1"/>
</dbReference>
<evidence type="ECO:0000313" key="3">
    <source>
        <dbReference type="EMBL" id="SET57031.1"/>
    </source>
</evidence>
<dbReference type="EMBL" id="FOHZ01000029">
    <property type="protein sequence ID" value="SET83110.1"/>
    <property type="molecule type" value="Genomic_DNA"/>
</dbReference>
<feature type="non-terminal residue" evidence="3">
    <location>
        <position position="90"/>
    </location>
</feature>
<dbReference type="RefSeq" id="WP_143066597.1">
    <property type="nucleotide sequence ID" value="NZ_FOHZ01000009.1"/>
</dbReference>
<sequence length="90" mass="10448">MRHLEGTPRSQTLLLPPSVEDYVPEDHPVRVIDAFVDSLNLSEMGFRKAQTAHTGRRPYHPGDLLKLYIYAYLNQTSSTRRLEKECHRNL</sequence>
<evidence type="ECO:0000313" key="5">
    <source>
        <dbReference type="Proteomes" id="UP000198762"/>
    </source>
</evidence>
<dbReference type="AlphaFoldDB" id="A0A1I0FII7"/>
<dbReference type="PANTHER" id="PTHR33408">
    <property type="entry name" value="TRANSPOSASE"/>
    <property type="match status" value="1"/>
</dbReference>
<reference evidence="3" key="2">
    <citation type="submission" date="2016-10" db="EMBL/GenBank/DDBJ databases">
        <authorList>
            <person name="de Groot N.N."/>
        </authorList>
    </citation>
    <scope>NUCLEOTIDE SEQUENCE [LARGE SCALE GENOMIC DNA]</scope>
    <source>
        <strain evidence="3">CGMCC 1.6489</strain>
    </source>
</reference>
<feature type="domain" description="Transposase InsH N-terminal" evidence="1">
    <location>
        <begin position="18"/>
        <end position="90"/>
    </location>
</feature>
<dbReference type="Pfam" id="PF05598">
    <property type="entry name" value="DUF772"/>
    <property type="match status" value="1"/>
</dbReference>
<dbReference type="EMBL" id="FOHZ01000009">
    <property type="protein sequence ID" value="SET43594.1"/>
    <property type="molecule type" value="Genomic_DNA"/>
</dbReference>
<dbReference type="InterPro" id="IPR008490">
    <property type="entry name" value="Transposase_InsH_N"/>
</dbReference>
<evidence type="ECO:0000313" key="4">
    <source>
        <dbReference type="EMBL" id="SET83110.1"/>
    </source>
</evidence>
<evidence type="ECO:0000313" key="2">
    <source>
        <dbReference type="EMBL" id="SET43594.1"/>
    </source>
</evidence>
<dbReference type="EMBL" id="FOHZ01000012">
    <property type="protein sequence ID" value="SET57031.1"/>
    <property type="molecule type" value="Genomic_DNA"/>
</dbReference>
<accession>A0A1I0FII7</accession>
<proteinExistence type="predicted"/>
<dbReference type="OrthoDB" id="9182628at2"/>
<keyword evidence="5" id="KW-1185">Reference proteome</keyword>
<name>A0A1I0FII7_9GAMM</name>
<reference evidence="5" key="1">
    <citation type="submission" date="2016-10" db="EMBL/GenBank/DDBJ databases">
        <authorList>
            <person name="Varghese N."/>
            <person name="Submissions S."/>
        </authorList>
    </citation>
    <scope>NUCLEOTIDE SEQUENCE [LARGE SCALE GENOMIC DNA]</scope>
    <source>
        <strain evidence="5">CGMCC 1.6489</strain>
    </source>
</reference>